<dbReference type="SMART" id="SM00895">
    <property type="entry name" value="FCD"/>
    <property type="match status" value="1"/>
</dbReference>
<evidence type="ECO:0000313" key="6">
    <source>
        <dbReference type="Proteomes" id="UP000460435"/>
    </source>
</evidence>
<dbReference type="GO" id="GO:0003677">
    <property type="term" value="F:DNA binding"/>
    <property type="evidence" value="ECO:0007669"/>
    <property type="project" value="UniProtKB-KW"/>
</dbReference>
<dbReference type="PRINTS" id="PR00035">
    <property type="entry name" value="HTHGNTR"/>
</dbReference>
<dbReference type="Pfam" id="PF00392">
    <property type="entry name" value="GntR"/>
    <property type="match status" value="1"/>
</dbReference>
<organism evidence="5 6">
    <name type="scientific">Phytoactinopolyspora mesophila</name>
    <dbReference type="NCBI Taxonomy" id="2650750"/>
    <lineage>
        <taxon>Bacteria</taxon>
        <taxon>Bacillati</taxon>
        <taxon>Actinomycetota</taxon>
        <taxon>Actinomycetes</taxon>
        <taxon>Jiangellales</taxon>
        <taxon>Jiangellaceae</taxon>
        <taxon>Phytoactinopolyspora</taxon>
    </lineage>
</organism>
<evidence type="ECO:0000256" key="2">
    <source>
        <dbReference type="ARBA" id="ARBA00023125"/>
    </source>
</evidence>
<dbReference type="EMBL" id="WLZY01000001">
    <property type="protein sequence ID" value="NDL55773.1"/>
    <property type="molecule type" value="Genomic_DNA"/>
</dbReference>
<reference evidence="5 6" key="1">
    <citation type="submission" date="2019-11" db="EMBL/GenBank/DDBJ databases">
        <authorList>
            <person name="Li X.-J."/>
            <person name="Feng X.-M."/>
        </authorList>
    </citation>
    <scope>NUCLEOTIDE SEQUENCE [LARGE SCALE GENOMIC DNA]</scope>
    <source>
        <strain evidence="5 6">XMNu-373</strain>
    </source>
</reference>
<keyword evidence="2" id="KW-0238">DNA-binding</keyword>
<evidence type="ECO:0000259" key="4">
    <source>
        <dbReference type="PROSITE" id="PS50949"/>
    </source>
</evidence>
<keyword evidence="6" id="KW-1185">Reference proteome</keyword>
<dbReference type="InterPro" id="IPR008920">
    <property type="entry name" value="TF_FadR/GntR_C"/>
</dbReference>
<dbReference type="CDD" id="cd07377">
    <property type="entry name" value="WHTH_GntR"/>
    <property type="match status" value="1"/>
</dbReference>
<feature type="domain" description="HTH gntR-type" evidence="4">
    <location>
        <begin position="1"/>
        <end position="69"/>
    </location>
</feature>
<gene>
    <name evidence="5" type="ORF">F7O44_01675</name>
</gene>
<dbReference type="PANTHER" id="PTHR43537:SF5">
    <property type="entry name" value="UXU OPERON TRANSCRIPTIONAL REGULATOR"/>
    <property type="match status" value="1"/>
</dbReference>
<dbReference type="InterPro" id="IPR011711">
    <property type="entry name" value="GntR_C"/>
</dbReference>
<dbReference type="Pfam" id="PF07729">
    <property type="entry name" value="FCD"/>
    <property type="match status" value="1"/>
</dbReference>
<dbReference type="Gene3D" id="1.10.10.10">
    <property type="entry name" value="Winged helix-like DNA-binding domain superfamily/Winged helix DNA-binding domain"/>
    <property type="match status" value="1"/>
</dbReference>
<dbReference type="InterPro" id="IPR036388">
    <property type="entry name" value="WH-like_DNA-bd_sf"/>
</dbReference>
<sequence>MSAVETALHGLRSIIADGTLGPGDKLPSEGELCEKLGVSRGSLREAIRMLSALGVLDTRHGSGSYVGELKAADVIQSLSLTVGLLPLEAVLELYELRRALEAHAASMAAARVDNDTIVELSAVLDELEATTDDDEQSRLDHAFHMRIVELGGNQAFAALLSVLRSRSRAYRIFRTADASEIKRLSDSGHRAILRALETRDPAAAAAAAATHVAQTEVWLRKHRPPAEG</sequence>
<keyword evidence="3" id="KW-0804">Transcription</keyword>
<dbReference type="RefSeq" id="WP_162448450.1">
    <property type="nucleotide sequence ID" value="NZ_WLZY01000001.1"/>
</dbReference>
<dbReference type="GO" id="GO:0003700">
    <property type="term" value="F:DNA-binding transcription factor activity"/>
    <property type="evidence" value="ECO:0007669"/>
    <property type="project" value="InterPro"/>
</dbReference>
<dbReference type="PROSITE" id="PS50949">
    <property type="entry name" value="HTH_GNTR"/>
    <property type="match status" value="1"/>
</dbReference>
<dbReference type="InterPro" id="IPR036390">
    <property type="entry name" value="WH_DNA-bd_sf"/>
</dbReference>
<evidence type="ECO:0000256" key="1">
    <source>
        <dbReference type="ARBA" id="ARBA00023015"/>
    </source>
</evidence>
<proteinExistence type="predicted"/>
<accession>A0A7K3LXN0</accession>
<dbReference type="Gene3D" id="1.20.120.530">
    <property type="entry name" value="GntR ligand-binding domain-like"/>
    <property type="match status" value="1"/>
</dbReference>
<dbReference type="PANTHER" id="PTHR43537">
    <property type="entry name" value="TRANSCRIPTIONAL REGULATOR, GNTR FAMILY"/>
    <property type="match status" value="1"/>
</dbReference>
<name>A0A7K3LXN0_9ACTN</name>
<dbReference type="SUPFAM" id="SSF48008">
    <property type="entry name" value="GntR ligand-binding domain-like"/>
    <property type="match status" value="1"/>
</dbReference>
<protein>
    <submittedName>
        <fullName evidence="5">FCD domain-containing protein</fullName>
    </submittedName>
</protein>
<evidence type="ECO:0000256" key="3">
    <source>
        <dbReference type="ARBA" id="ARBA00023163"/>
    </source>
</evidence>
<dbReference type="SMART" id="SM00345">
    <property type="entry name" value="HTH_GNTR"/>
    <property type="match status" value="1"/>
</dbReference>
<evidence type="ECO:0000313" key="5">
    <source>
        <dbReference type="EMBL" id="NDL55773.1"/>
    </source>
</evidence>
<dbReference type="InterPro" id="IPR000524">
    <property type="entry name" value="Tscrpt_reg_HTH_GntR"/>
</dbReference>
<comment type="caution">
    <text evidence="5">The sequence shown here is derived from an EMBL/GenBank/DDBJ whole genome shotgun (WGS) entry which is preliminary data.</text>
</comment>
<keyword evidence="1" id="KW-0805">Transcription regulation</keyword>
<dbReference type="SUPFAM" id="SSF46785">
    <property type="entry name" value="Winged helix' DNA-binding domain"/>
    <property type="match status" value="1"/>
</dbReference>
<dbReference type="AlphaFoldDB" id="A0A7K3LXN0"/>
<dbReference type="Proteomes" id="UP000460435">
    <property type="component" value="Unassembled WGS sequence"/>
</dbReference>